<proteinExistence type="predicted"/>
<feature type="compositionally biased region" description="Basic and acidic residues" evidence="1">
    <location>
        <begin position="76"/>
        <end position="89"/>
    </location>
</feature>
<feature type="compositionally biased region" description="Low complexity" evidence="1">
    <location>
        <begin position="93"/>
        <end position="104"/>
    </location>
</feature>
<dbReference type="AlphaFoldDB" id="A0A371HA10"/>
<accession>A0A371HA10</accession>
<dbReference type="EMBL" id="QJKJ01003179">
    <property type="protein sequence ID" value="RDX99647.1"/>
    <property type="molecule type" value="Genomic_DNA"/>
</dbReference>
<reference evidence="2" key="1">
    <citation type="submission" date="2018-05" db="EMBL/GenBank/DDBJ databases">
        <title>Draft genome of Mucuna pruriens seed.</title>
        <authorList>
            <person name="Nnadi N.E."/>
            <person name="Vos R."/>
            <person name="Hasami M.H."/>
            <person name="Devisetty U.K."/>
            <person name="Aguiy J.C."/>
        </authorList>
    </citation>
    <scope>NUCLEOTIDE SEQUENCE [LARGE SCALE GENOMIC DNA]</scope>
    <source>
        <strain evidence="2">JCA_2017</strain>
    </source>
</reference>
<keyword evidence="3" id="KW-1185">Reference proteome</keyword>
<evidence type="ECO:0000313" key="3">
    <source>
        <dbReference type="Proteomes" id="UP000257109"/>
    </source>
</evidence>
<feature type="non-terminal residue" evidence="2">
    <location>
        <position position="1"/>
    </location>
</feature>
<evidence type="ECO:0000256" key="1">
    <source>
        <dbReference type="SAM" id="MobiDB-lite"/>
    </source>
</evidence>
<gene>
    <name evidence="2" type="ORF">CR513_17275</name>
</gene>
<name>A0A371HA10_MUCPR</name>
<sequence>MDNITASVELDPRPPVKQGLKPIKKLAICVEAKPVAQKKEDRRRQEKGHGAQNNQAQRGRVHQGGQLHNVTVQRGIGKEEQREVEDMCGLHKPQQGCPQGLLPPTEHRSTHQRGIRLLRPQLPRCLFWIQSNKDVSPQ</sequence>
<dbReference type="Proteomes" id="UP000257109">
    <property type="component" value="Unassembled WGS sequence"/>
</dbReference>
<feature type="compositionally biased region" description="Basic and acidic residues" evidence="1">
    <location>
        <begin position="37"/>
        <end position="49"/>
    </location>
</feature>
<feature type="region of interest" description="Disordered" evidence="1">
    <location>
        <begin position="32"/>
        <end position="111"/>
    </location>
</feature>
<evidence type="ECO:0000313" key="2">
    <source>
        <dbReference type="EMBL" id="RDX99647.1"/>
    </source>
</evidence>
<organism evidence="2 3">
    <name type="scientific">Mucuna pruriens</name>
    <name type="common">Velvet bean</name>
    <name type="synonym">Dolichos pruriens</name>
    <dbReference type="NCBI Taxonomy" id="157652"/>
    <lineage>
        <taxon>Eukaryota</taxon>
        <taxon>Viridiplantae</taxon>
        <taxon>Streptophyta</taxon>
        <taxon>Embryophyta</taxon>
        <taxon>Tracheophyta</taxon>
        <taxon>Spermatophyta</taxon>
        <taxon>Magnoliopsida</taxon>
        <taxon>eudicotyledons</taxon>
        <taxon>Gunneridae</taxon>
        <taxon>Pentapetalae</taxon>
        <taxon>rosids</taxon>
        <taxon>fabids</taxon>
        <taxon>Fabales</taxon>
        <taxon>Fabaceae</taxon>
        <taxon>Papilionoideae</taxon>
        <taxon>50 kb inversion clade</taxon>
        <taxon>NPAAA clade</taxon>
        <taxon>indigoferoid/millettioid clade</taxon>
        <taxon>Phaseoleae</taxon>
        <taxon>Mucuna</taxon>
    </lineage>
</organism>
<protein>
    <submittedName>
        <fullName evidence="2">Uncharacterized protein</fullName>
    </submittedName>
</protein>
<comment type="caution">
    <text evidence="2">The sequence shown here is derived from an EMBL/GenBank/DDBJ whole genome shotgun (WGS) entry which is preliminary data.</text>
</comment>